<evidence type="ECO:0000256" key="1">
    <source>
        <dbReference type="SAM" id="Phobius"/>
    </source>
</evidence>
<keyword evidence="4" id="KW-1185">Reference proteome</keyword>
<reference evidence="3" key="1">
    <citation type="submission" date="2023-03" db="EMBL/GenBank/DDBJ databases">
        <title>Massive genome expansion in bonnet fungi (Mycena s.s.) driven by repeated elements and novel gene families across ecological guilds.</title>
        <authorList>
            <consortium name="Lawrence Berkeley National Laboratory"/>
            <person name="Harder C.B."/>
            <person name="Miyauchi S."/>
            <person name="Viragh M."/>
            <person name="Kuo A."/>
            <person name="Thoen E."/>
            <person name="Andreopoulos B."/>
            <person name="Lu D."/>
            <person name="Skrede I."/>
            <person name="Drula E."/>
            <person name="Henrissat B."/>
            <person name="Morin E."/>
            <person name="Kohler A."/>
            <person name="Barry K."/>
            <person name="LaButti K."/>
            <person name="Morin E."/>
            <person name="Salamov A."/>
            <person name="Lipzen A."/>
            <person name="Mereny Z."/>
            <person name="Hegedus B."/>
            <person name="Baldrian P."/>
            <person name="Stursova M."/>
            <person name="Weitz H."/>
            <person name="Taylor A."/>
            <person name="Grigoriev I.V."/>
            <person name="Nagy L.G."/>
            <person name="Martin F."/>
            <person name="Kauserud H."/>
        </authorList>
    </citation>
    <scope>NUCLEOTIDE SEQUENCE</scope>
    <source>
        <strain evidence="3">CBHHK067</strain>
    </source>
</reference>
<evidence type="ECO:0000313" key="3">
    <source>
        <dbReference type="EMBL" id="KAJ7648918.1"/>
    </source>
</evidence>
<name>A0AAD7CHD3_MYCRO</name>
<gene>
    <name evidence="3" type="ORF">B0H17DRAFT_1215453</name>
</gene>
<dbReference type="Pfam" id="PF20152">
    <property type="entry name" value="DUF6534"/>
    <property type="match status" value="1"/>
</dbReference>
<comment type="caution">
    <text evidence="3">The sequence shown here is derived from an EMBL/GenBank/DDBJ whole genome shotgun (WGS) entry which is preliminary data.</text>
</comment>
<accession>A0AAD7CHD3</accession>
<protein>
    <recommendedName>
        <fullName evidence="2">DUF6534 domain-containing protein</fullName>
    </recommendedName>
</protein>
<keyword evidence="1" id="KW-0812">Transmembrane</keyword>
<evidence type="ECO:0000313" key="4">
    <source>
        <dbReference type="Proteomes" id="UP001221757"/>
    </source>
</evidence>
<dbReference type="InterPro" id="IPR045339">
    <property type="entry name" value="DUF6534"/>
</dbReference>
<feature type="domain" description="DUF6534" evidence="2">
    <location>
        <begin position="148"/>
        <end position="236"/>
    </location>
</feature>
<dbReference type="PANTHER" id="PTHR40465">
    <property type="entry name" value="CHROMOSOME 1, WHOLE GENOME SHOTGUN SEQUENCE"/>
    <property type="match status" value="1"/>
</dbReference>
<keyword evidence="1" id="KW-0472">Membrane</keyword>
<dbReference type="PANTHER" id="PTHR40465:SF1">
    <property type="entry name" value="DUF6534 DOMAIN-CONTAINING PROTEIN"/>
    <property type="match status" value="1"/>
</dbReference>
<organism evidence="3 4">
    <name type="scientific">Mycena rosella</name>
    <name type="common">Pink bonnet</name>
    <name type="synonym">Agaricus rosellus</name>
    <dbReference type="NCBI Taxonomy" id="1033263"/>
    <lineage>
        <taxon>Eukaryota</taxon>
        <taxon>Fungi</taxon>
        <taxon>Dikarya</taxon>
        <taxon>Basidiomycota</taxon>
        <taxon>Agaricomycotina</taxon>
        <taxon>Agaricomycetes</taxon>
        <taxon>Agaricomycetidae</taxon>
        <taxon>Agaricales</taxon>
        <taxon>Marasmiineae</taxon>
        <taxon>Mycenaceae</taxon>
        <taxon>Mycena</taxon>
    </lineage>
</organism>
<dbReference type="Proteomes" id="UP001221757">
    <property type="component" value="Unassembled WGS sequence"/>
</dbReference>
<proteinExistence type="predicted"/>
<feature type="transmembrane region" description="Helical" evidence="1">
    <location>
        <begin position="184"/>
        <end position="203"/>
    </location>
</feature>
<feature type="transmembrane region" description="Helical" evidence="1">
    <location>
        <begin position="68"/>
        <end position="88"/>
    </location>
</feature>
<feature type="transmembrane region" description="Helical" evidence="1">
    <location>
        <begin position="142"/>
        <end position="164"/>
    </location>
</feature>
<feature type="transmembrane region" description="Helical" evidence="1">
    <location>
        <begin position="100"/>
        <end position="122"/>
    </location>
</feature>
<dbReference type="AlphaFoldDB" id="A0AAD7CHD3"/>
<evidence type="ECO:0000259" key="2">
    <source>
        <dbReference type="Pfam" id="PF20152"/>
    </source>
</evidence>
<dbReference type="EMBL" id="JARKIE010000371">
    <property type="protein sequence ID" value="KAJ7648918.1"/>
    <property type="molecule type" value="Genomic_DNA"/>
</dbReference>
<keyword evidence="1" id="KW-1133">Transmembrane helix</keyword>
<sequence>MNWGLFGVLAVQVWIYYTAFPQDQKLTKILVGVVLVLEILETIGNTRDAIRIFGTGWGDFRELDAVGWAWFSVPIIGSISAAIGQSFFAWRIYIIGNGNLYIPAAIILMTLVQFGAGIWSGVGICMAKRFSQIQYTNVKPTALWLAAAATCDLIIVASTVFFLVRASKPEFRKTKAILSRIIKVTVETGLLCALFAIFNLYLFTTYQGTNDHMALCIELSKVYSNSILLIFNSRAHIGHVGPNETTRYTASDVVFKSGTQVPIQVQVEMSHSTMGDSTLGTCGRDGEEKLTV</sequence>